<dbReference type="PROSITE" id="PS00511">
    <property type="entry name" value="CRF"/>
    <property type="match status" value="1"/>
</dbReference>
<accession>A0ABD2NUE7</accession>
<proteinExistence type="predicted"/>
<evidence type="ECO:0000313" key="2">
    <source>
        <dbReference type="EMBL" id="KAL3282229.1"/>
    </source>
</evidence>
<feature type="signal peptide" evidence="1">
    <location>
        <begin position="1"/>
        <end position="18"/>
    </location>
</feature>
<comment type="caution">
    <text evidence="2">The sequence shown here is derived from an EMBL/GenBank/DDBJ whole genome shotgun (WGS) entry which is preliminary data.</text>
</comment>
<evidence type="ECO:0008006" key="4">
    <source>
        <dbReference type="Google" id="ProtNLM"/>
    </source>
</evidence>
<dbReference type="Proteomes" id="UP001516400">
    <property type="component" value="Unassembled WGS sequence"/>
</dbReference>
<reference evidence="2 3" key="1">
    <citation type="journal article" date="2021" name="BMC Biol.">
        <title>Horizontally acquired antibacterial genes associated with adaptive radiation of ladybird beetles.</title>
        <authorList>
            <person name="Li H.S."/>
            <person name="Tang X.F."/>
            <person name="Huang Y.H."/>
            <person name="Xu Z.Y."/>
            <person name="Chen M.L."/>
            <person name="Du X.Y."/>
            <person name="Qiu B.Y."/>
            <person name="Chen P.T."/>
            <person name="Zhang W."/>
            <person name="Slipinski A."/>
            <person name="Escalona H.E."/>
            <person name="Waterhouse R.M."/>
            <person name="Zwick A."/>
            <person name="Pang H."/>
        </authorList>
    </citation>
    <scope>NUCLEOTIDE SEQUENCE [LARGE SCALE GENOMIC DNA]</scope>
    <source>
        <strain evidence="2">SYSU2018</strain>
    </source>
</reference>
<feature type="chain" id="PRO_5044785759" description="Corticotropin-releasing factor domain-containing protein" evidence="1">
    <location>
        <begin position="19"/>
        <end position="137"/>
    </location>
</feature>
<evidence type="ECO:0000256" key="1">
    <source>
        <dbReference type="SAM" id="SignalP"/>
    </source>
</evidence>
<dbReference type="InterPro" id="IPR018446">
    <property type="entry name" value="Corticotropin-releasing_fac_CS"/>
</dbReference>
<organism evidence="2 3">
    <name type="scientific">Cryptolaemus montrouzieri</name>
    <dbReference type="NCBI Taxonomy" id="559131"/>
    <lineage>
        <taxon>Eukaryota</taxon>
        <taxon>Metazoa</taxon>
        <taxon>Ecdysozoa</taxon>
        <taxon>Arthropoda</taxon>
        <taxon>Hexapoda</taxon>
        <taxon>Insecta</taxon>
        <taxon>Pterygota</taxon>
        <taxon>Neoptera</taxon>
        <taxon>Endopterygota</taxon>
        <taxon>Coleoptera</taxon>
        <taxon>Polyphaga</taxon>
        <taxon>Cucujiformia</taxon>
        <taxon>Coccinelloidea</taxon>
        <taxon>Coccinellidae</taxon>
        <taxon>Scymninae</taxon>
        <taxon>Scymnini</taxon>
        <taxon>Cryptolaemus</taxon>
    </lineage>
</organism>
<protein>
    <recommendedName>
        <fullName evidence="4">Corticotropin-releasing factor domain-containing protein</fullName>
    </recommendedName>
</protein>
<keyword evidence="1" id="KW-0732">Signal</keyword>
<dbReference type="AlphaFoldDB" id="A0ABD2NUE7"/>
<name>A0ABD2NUE7_9CUCU</name>
<evidence type="ECO:0000313" key="3">
    <source>
        <dbReference type="Proteomes" id="UP001516400"/>
    </source>
</evidence>
<keyword evidence="3" id="KW-1185">Reference proteome</keyword>
<sequence length="137" mass="16301">MRLPIYLICAALILAIEADDNPRDYYGSYLEPMNVAPERESLNNYLLPKVPAKYKPEWIRPVDQGFYLVTDDMNNDSDRLDPFRRSLRKREYESIVEDRNMQPSLSIKAPIDVLRKTMYQRNLQRMVERNRNFLNSL</sequence>
<gene>
    <name evidence="2" type="ORF">HHI36_005423</name>
</gene>
<dbReference type="EMBL" id="JABFTP020000144">
    <property type="protein sequence ID" value="KAL3282229.1"/>
    <property type="molecule type" value="Genomic_DNA"/>
</dbReference>